<evidence type="ECO:0000256" key="3">
    <source>
        <dbReference type="SAM" id="MobiDB-lite"/>
    </source>
</evidence>
<organism evidence="4 5">
    <name type="scientific">Agrobacterium vitis</name>
    <name type="common">Rhizobium vitis</name>
    <dbReference type="NCBI Taxonomy" id="373"/>
    <lineage>
        <taxon>Bacteria</taxon>
        <taxon>Pseudomonadati</taxon>
        <taxon>Pseudomonadota</taxon>
        <taxon>Alphaproteobacteria</taxon>
        <taxon>Hyphomicrobiales</taxon>
        <taxon>Rhizobiaceae</taxon>
        <taxon>Rhizobium/Agrobacterium group</taxon>
        <taxon>Agrobacterium</taxon>
    </lineage>
</organism>
<dbReference type="Gene3D" id="2.150.10.10">
    <property type="entry name" value="Serralysin-like metalloprotease, C-terminal"/>
    <property type="match status" value="15"/>
</dbReference>
<proteinExistence type="predicted"/>
<dbReference type="PANTHER" id="PTHR38340:SF1">
    <property type="entry name" value="S-LAYER PROTEIN"/>
    <property type="match status" value="1"/>
</dbReference>
<dbReference type="InterPro" id="IPR001343">
    <property type="entry name" value="Hemolysn_Ca-bd"/>
</dbReference>
<dbReference type="GO" id="GO:0005576">
    <property type="term" value="C:extracellular region"/>
    <property type="evidence" value="ECO:0007669"/>
    <property type="project" value="UniProtKB-SubCell"/>
</dbReference>
<reference evidence="4" key="1">
    <citation type="submission" date="2020-11" db="EMBL/GenBank/DDBJ databases">
        <title>Agrobacterium vitis strain K377 genome.</title>
        <authorList>
            <person name="Xi H."/>
        </authorList>
    </citation>
    <scope>NUCLEOTIDE SEQUENCE</scope>
    <source>
        <strain evidence="4">K377</strain>
    </source>
</reference>
<dbReference type="InterPro" id="IPR018511">
    <property type="entry name" value="Hemolysin-typ_Ca-bd_CS"/>
</dbReference>
<evidence type="ECO:0000313" key="5">
    <source>
        <dbReference type="Proteomes" id="UP000655037"/>
    </source>
</evidence>
<dbReference type="Proteomes" id="UP000655037">
    <property type="component" value="Unassembled WGS sequence"/>
</dbReference>
<dbReference type="InterPro" id="IPR011049">
    <property type="entry name" value="Serralysin-like_metalloprot_C"/>
</dbReference>
<comment type="subcellular location">
    <subcellularLocation>
        <location evidence="1">Secreted</location>
    </subcellularLocation>
</comment>
<dbReference type="PROSITE" id="PS00330">
    <property type="entry name" value="HEMOLYSIN_CALCIUM"/>
    <property type="match status" value="13"/>
</dbReference>
<evidence type="ECO:0000313" key="4">
    <source>
        <dbReference type="EMBL" id="MBF2717579.1"/>
    </source>
</evidence>
<gene>
    <name evidence="4" type="ORF">IEI95_025555</name>
</gene>
<sequence length="1658" mass="164606">MATLTGDSGNNTLTGTSSDDTISGLAGDDILNGGDGNDTLKGGAGADALKGGSGSDTASYAGSVAVNVDLKTGITSGGDAVGDTFTSIENLTGSSNADTLTGDDGDNVIFGGSHNDILDGGKGADTLEGGTGTDTVTYAKSDSAVHVIFDERAYGNGYGLGGDAQGDNYIWIDKVIGSDFNDTFTGIKSTVTFSGGKGNDTYEISNTSFTVIEANGEGDNDTVRTSINYTLSDYVETLEYTGTGDFTGTGNDQNNTIVGGSGNDTLIGNGGADKLDGGSGSDTASYEKSAAVNINLKTGAKSGGDAVGDEFTSIENLTGSIYKDTLTGDDGNNVIDGGGSDDVLEGGKGADTLIGGANTDTASYAGSDAAVQINLVTGIHTGGDAKGDTFTTIEKIAGSDFGDTFTASSSITFEGGEGDDTYVVCSTSVIVSEAADEGSDTVRTSIDYTLTNNVENLVYTGSNNFIGTGNALNNTITGGTGNDTLIGSGGADKLEGGLGSDTASYYGSNGVSVSLASSIGATGDAIGDTFDRIENLTGSSTTDTLTGDDGDNVISGGNGNDTLDGGKGADTLDGGVGGGDTVTYAKSDTAVHVIFDERDNGNGYGLGGDAQGDDYLLIEKVIGSDFNDTFTGIKSTVTFSGGKGNDTYEISDTSFTVIEANGEGDNDTVRTSINYTLSDYVETLEYTGTGDFTGTGNDQNNTIVGGSGNDTLIGNGGADKLDGGSGSDTAKYGGSAAVNINLKTNLATGGEAAGDKFFSVENLTGSSNADTLTGDDNNNVFNGDKGNDTLEGGKGADTLIGGYGDDTLVGGEGADTLTGGADTDTASYASSLAAIQINLITGTNTGGDAADDTLISIDKLIGSDFDDTFTANSRIAFAGGKGDDTYVVDSTSVTITEVADEGSDTVRASMDYTLSNNLENLVYTGPNNFTGTGNALNNTIIGGSGNDTLIGKAGADVLIGGSGSDTASYAGSAAVNVNLKTNLATGGEAADDTFSSVENLTGSSYADTLTGNDSNNVLNGGDGNDTLAGGKGADTLNGGNGSDTANYADSFAAIQINLVTGTHTGGDAADDTLSSIEGVIGSQYNDRFTSASTGTLSGGGGNDTYVVSQIATTTVLVEDAGAGTDTVETTLTSYTLKANFENLTHTDSTNFLGYGNSADNVIVSQGGVDKLYGYAGNDTIRGGSGGDTIDGGDGSDTASYSDSTAAVTINLSTKTISGGYATGDVFTSIENVEGSAYADTLTGDIGANVLSGGAGDDILIGGAGADTLNGGAGQDKITYEASSAAVKVDLSTGTATGGDAQGDKLSSIERVIGSSFNDTLIGSSAAEMLTGGAGDDILIGGGGNDVLNGGEGADVLDGGVGNYDTLNYSAATSAVMLDLTTGTGSGYAAGDTFTGIEAFTGSAYGDTYTGSTYAAEYNVGAGNDTVLAGSGAEKINGGTGTDTASYALSTAGVSVNLVTNVGSGGYAEGDQYSSIDVVVGSDYSDTFTSSTDKTLLGGLGDDTYDIGSSASTTTENADAGTDLVKTSSASYTLGDNLENLTYTGTANFTGSGNSADNVLTGGIGDDVLDGSTGNDALYGGEGSDVFVFNSSYGNDVVFDFQASSDTIDLTGMGFATVSDAAAYASEIEDGVLFNFGNGDTLTVHGLSYASLNGSDTLM</sequence>
<evidence type="ECO:0000256" key="1">
    <source>
        <dbReference type="ARBA" id="ARBA00004613"/>
    </source>
</evidence>
<protein>
    <recommendedName>
        <fullName evidence="6">Calcium-binding protein</fullName>
    </recommendedName>
</protein>
<accession>A0AAE2RHG5</accession>
<dbReference type="EMBL" id="JACXXJ020000005">
    <property type="protein sequence ID" value="MBF2717579.1"/>
    <property type="molecule type" value="Genomic_DNA"/>
</dbReference>
<feature type="region of interest" description="Disordered" evidence="3">
    <location>
        <begin position="537"/>
        <end position="568"/>
    </location>
</feature>
<comment type="caution">
    <text evidence="4">The sequence shown here is derived from an EMBL/GenBank/DDBJ whole genome shotgun (WGS) entry which is preliminary data.</text>
</comment>
<dbReference type="InterPro" id="IPR050557">
    <property type="entry name" value="RTX_toxin/Mannuronan_C5-epim"/>
</dbReference>
<name>A0AAE2RHG5_AGRVI</name>
<keyword evidence="2" id="KW-0964">Secreted</keyword>
<dbReference type="SUPFAM" id="SSF51120">
    <property type="entry name" value="beta-Roll"/>
    <property type="match status" value="13"/>
</dbReference>
<dbReference type="PRINTS" id="PR00313">
    <property type="entry name" value="CABNDNGRPT"/>
</dbReference>
<dbReference type="Pfam" id="PF00353">
    <property type="entry name" value="HemolysinCabind"/>
    <property type="match status" value="16"/>
</dbReference>
<dbReference type="GO" id="GO:0005509">
    <property type="term" value="F:calcium ion binding"/>
    <property type="evidence" value="ECO:0007669"/>
    <property type="project" value="InterPro"/>
</dbReference>
<evidence type="ECO:0008006" key="6">
    <source>
        <dbReference type="Google" id="ProtNLM"/>
    </source>
</evidence>
<dbReference type="RefSeq" id="WP_194417174.1">
    <property type="nucleotide sequence ID" value="NZ_JACXXJ020000005.1"/>
</dbReference>
<dbReference type="PANTHER" id="PTHR38340">
    <property type="entry name" value="S-LAYER PROTEIN"/>
    <property type="match status" value="1"/>
</dbReference>
<evidence type="ECO:0000256" key="2">
    <source>
        <dbReference type="ARBA" id="ARBA00022525"/>
    </source>
</evidence>